<keyword evidence="10" id="KW-0472">Membrane</keyword>
<comment type="subcellular location">
    <subcellularLocation>
        <location evidence="1">Cell membrane</location>
        <location evidence="1">Sarcolemma</location>
        <topology evidence="1">Peripheral membrane protein</topology>
        <orientation evidence="1">Cytoplasmic side</orientation>
    </subcellularLocation>
    <subcellularLocation>
        <location evidence="2">Cytoplasm</location>
    </subcellularLocation>
</comment>
<evidence type="ECO:0000256" key="3">
    <source>
        <dbReference type="ARBA" id="ARBA00022443"/>
    </source>
</evidence>
<sequence length="483" mass="51971">MTEMSEKENEPDDAATHTPPGTVSALQETKLQRFKRSLSLKTILRSKSVENFFLRSGSELKCPTEVLLTPPTPLPPPSPPPASTDSGLTTPAPSPCPVPRPLAPLKPVRLHSFQEHVFKRASSCELCHQLIVGNSKQGLRCKTCKVSVHLWCSEEISHQQCPIKTCSSFRRNFSSPLLVHEPPPACATSRESPPTGASGKVDPIYETLRYGTSLALMNRSSFSSTSESPTRSLSERDELTEDGESSIRSSEEGPGDSVFTAPAESEGSGPEEKSPGQQPPKLPLRKDLGPMYSYVALYKCPAARPTSQGILTRPAPTLSADLQMALPHPPFLALQATGLPGCRCRAPFSGCICPLVLDTESWEEEGGSFCLATRKGSRYPGGRVGTRKEDPSLAGCFILVPSSPCPPTQLRVSSCVLDHASRCDAPFWARSCPPMQCEGHILLSIGPCPNSPPKRGGSSHTALFAAMRPPQQYPRGGPNAHCT</sequence>
<dbReference type="InterPro" id="IPR002219">
    <property type="entry name" value="PKC_DAG/PE"/>
</dbReference>
<keyword evidence="7" id="KW-0677">Repeat</keyword>
<keyword evidence="5" id="KW-0963">Cytoplasm</keyword>
<feature type="region of interest" description="Disordered" evidence="11">
    <location>
        <begin position="220"/>
        <end position="285"/>
    </location>
</feature>
<evidence type="ECO:0000256" key="11">
    <source>
        <dbReference type="SAM" id="MobiDB-lite"/>
    </source>
</evidence>
<organism evidence="13 14">
    <name type="scientific">Rousettus aegyptiacus</name>
    <name type="common">Egyptian fruit bat</name>
    <name type="synonym">Pteropus aegyptiacus</name>
    <dbReference type="NCBI Taxonomy" id="9407"/>
    <lineage>
        <taxon>Eukaryota</taxon>
        <taxon>Metazoa</taxon>
        <taxon>Chordata</taxon>
        <taxon>Craniata</taxon>
        <taxon>Vertebrata</taxon>
        <taxon>Euteleostomi</taxon>
        <taxon>Mammalia</taxon>
        <taxon>Eutheria</taxon>
        <taxon>Laurasiatheria</taxon>
        <taxon>Chiroptera</taxon>
        <taxon>Yinpterochiroptera</taxon>
        <taxon>Pteropodoidea</taxon>
        <taxon>Pteropodidae</taxon>
        <taxon>Rousettinae</taxon>
        <taxon>Rousettus</taxon>
    </lineage>
</organism>
<evidence type="ECO:0000313" key="13">
    <source>
        <dbReference type="EMBL" id="KAF6459105.1"/>
    </source>
</evidence>
<evidence type="ECO:0000256" key="10">
    <source>
        <dbReference type="ARBA" id="ARBA00023136"/>
    </source>
</evidence>
<reference evidence="13 14" key="1">
    <citation type="journal article" date="2020" name="Nature">
        <title>Six reference-quality genomes reveal evolution of bat adaptations.</title>
        <authorList>
            <person name="Jebb D."/>
            <person name="Huang Z."/>
            <person name="Pippel M."/>
            <person name="Hughes G.M."/>
            <person name="Lavrichenko K."/>
            <person name="Devanna P."/>
            <person name="Winkler S."/>
            <person name="Jermiin L.S."/>
            <person name="Skirmuntt E.C."/>
            <person name="Katzourakis A."/>
            <person name="Burkitt-Gray L."/>
            <person name="Ray D.A."/>
            <person name="Sullivan K.A.M."/>
            <person name="Roscito J.G."/>
            <person name="Kirilenko B.M."/>
            <person name="Davalos L.M."/>
            <person name="Corthals A.P."/>
            <person name="Power M.L."/>
            <person name="Jones G."/>
            <person name="Ransome R.D."/>
            <person name="Dechmann D.K.N."/>
            <person name="Locatelli A.G."/>
            <person name="Puechmaille S.J."/>
            <person name="Fedrigo O."/>
            <person name="Jarvis E.D."/>
            <person name="Hiller M."/>
            <person name="Vernes S.C."/>
            <person name="Myers E.W."/>
            <person name="Teeling E.C."/>
        </authorList>
    </citation>
    <scope>NUCLEOTIDE SEQUENCE [LARGE SCALE GENOMIC DNA]</scope>
    <source>
        <strain evidence="13">MRouAeg1</strain>
        <tissue evidence="13">Muscle</tissue>
    </source>
</reference>
<evidence type="ECO:0000256" key="8">
    <source>
        <dbReference type="ARBA" id="ARBA00022771"/>
    </source>
</evidence>
<dbReference type="EMBL" id="JACASE010000006">
    <property type="protein sequence ID" value="KAF6459105.1"/>
    <property type="molecule type" value="Genomic_DNA"/>
</dbReference>
<dbReference type="SMART" id="SM00109">
    <property type="entry name" value="C1"/>
    <property type="match status" value="1"/>
</dbReference>
<dbReference type="GO" id="GO:0042383">
    <property type="term" value="C:sarcolemma"/>
    <property type="evidence" value="ECO:0007669"/>
    <property type="project" value="UniProtKB-SubCell"/>
</dbReference>
<comment type="caution">
    <text evidence="13">The sequence shown here is derived from an EMBL/GenBank/DDBJ whole genome shotgun (WGS) entry which is preliminary data.</text>
</comment>
<dbReference type="GO" id="GO:0005737">
    <property type="term" value="C:cytoplasm"/>
    <property type="evidence" value="ECO:0007669"/>
    <property type="project" value="UniProtKB-SubCell"/>
</dbReference>
<keyword evidence="9" id="KW-0862">Zinc</keyword>
<dbReference type="GO" id="GO:1903078">
    <property type="term" value="P:positive regulation of protein localization to plasma membrane"/>
    <property type="evidence" value="ECO:0007669"/>
    <property type="project" value="TreeGrafter"/>
</dbReference>
<keyword evidence="6" id="KW-0479">Metal-binding</keyword>
<feature type="compositionally biased region" description="Polar residues" evidence="11">
    <location>
        <begin position="19"/>
        <end position="29"/>
    </location>
</feature>
<dbReference type="FunFam" id="3.30.60.20:FF:000022">
    <property type="entry name" value="SH3 and cysteine-rich domain-containing protein 3 isoform 2"/>
    <property type="match status" value="1"/>
</dbReference>
<dbReference type="AlphaFoldDB" id="A0A7J8GHD4"/>
<dbReference type="PROSITE" id="PS50081">
    <property type="entry name" value="ZF_DAG_PE_2"/>
    <property type="match status" value="1"/>
</dbReference>
<evidence type="ECO:0000256" key="2">
    <source>
        <dbReference type="ARBA" id="ARBA00004496"/>
    </source>
</evidence>
<accession>A0A7J8GHD4</accession>
<dbReference type="PROSITE" id="PS00479">
    <property type="entry name" value="ZF_DAG_PE_1"/>
    <property type="match status" value="1"/>
</dbReference>
<dbReference type="Pfam" id="PF16664">
    <property type="entry name" value="STAC2_u1"/>
    <property type="match status" value="1"/>
</dbReference>
<dbReference type="PANTHER" id="PTHR15135:SF5">
    <property type="entry name" value="SH3 AND CYSTEINE-RICH DOMAIN-CONTAINING PROTEIN 2"/>
    <property type="match status" value="1"/>
</dbReference>
<dbReference type="GO" id="GO:0003009">
    <property type="term" value="P:skeletal muscle contraction"/>
    <property type="evidence" value="ECO:0007669"/>
    <property type="project" value="TreeGrafter"/>
</dbReference>
<dbReference type="SUPFAM" id="SSF57889">
    <property type="entry name" value="Cysteine-rich domain"/>
    <property type="match status" value="1"/>
</dbReference>
<dbReference type="Proteomes" id="UP000593571">
    <property type="component" value="Unassembled WGS sequence"/>
</dbReference>
<keyword evidence="8" id="KW-0863">Zinc-finger</keyword>
<dbReference type="Gene3D" id="3.30.60.20">
    <property type="match status" value="1"/>
</dbReference>
<dbReference type="Pfam" id="PF00130">
    <property type="entry name" value="C1_1"/>
    <property type="match status" value="1"/>
</dbReference>
<keyword evidence="3" id="KW-0728">SH3 domain</keyword>
<feature type="region of interest" description="Disordered" evidence="11">
    <location>
        <begin position="182"/>
        <end position="203"/>
    </location>
</feature>
<evidence type="ECO:0000313" key="14">
    <source>
        <dbReference type="Proteomes" id="UP000593571"/>
    </source>
</evidence>
<feature type="compositionally biased region" description="Pro residues" evidence="11">
    <location>
        <begin position="70"/>
        <end position="82"/>
    </location>
</feature>
<feature type="region of interest" description="Disordered" evidence="11">
    <location>
        <begin position="65"/>
        <end position="99"/>
    </location>
</feature>
<keyword evidence="14" id="KW-1185">Reference proteome</keyword>
<dbReference type="InterPro" id="IPR039688">
    <property type="entry name" value="STAC1/2/3"/>
</dbReference>
<evidence type="ECO:0000256" key="6">
    <source>
        <dbReference type="ARBA" id="ARBA00022723"/>
    </source>
</evidence>
<feature type="region of interest" description="Disordered" evidence="11">
    <location>
        <begin position="1"/>
        <end position="29"/>
    </location>
</feature>
<gene>
    <name evidence="13" type="ORF">HJG63_018558</name>
</gene>
<dbReference type="InterPro" id="IPR046349">
    <property type="entry name" value="C1-like_sf"/>
</dbReference>
<proteinExistence type="predicted"/>
<evidence type="ECO:0000256" key="4">
    <source>
        <dbReference type="ARBA" id="ARBA00022475"/>
    </source>
</evidence>
<protein>
    <submittedName>
        <fullName evidence="13">SH3 and cysteine rich domain 2</fullName>
    </submittedName>
</protein>
<dbReference type="PANTHER" id="PTHR15135">
    <property type="entry name" value="STAC"/>
    <property type="match status" value="1"/>
</dbReference>
<name>A0A7J8GHD4_ROUAE</name>
<keyword evidence="4" id="KW-1003">Cell membrane</keyword>
<evidence type="ECO:0000256" key="5">
    <source>
        <dbReference type="ARBA" id="ARBA00022490"/>
    </source>
</evidence>
<evidence type="ECO:0000256" key="1">
    <source>
        <dbReference type="ARBA" id="ARBA00004278"/>
    </source>
</evidence>
<feature type="domain" description="Phorbol-ester/DAG-type" evidence="12">
    <location>
        <begin position="110"/>
        <end position="161"/>
    </location>
</feature>
<evidence type="ECO:0000256" key="7">
    <source>
        <dbReference type="ARBA" id="ARBA00022737"/>
    </source>
</evidence>
<evidence type="ECO:0000259" key="12">
    <source>
        <dbReference type="PROSITE" id="PS50081"/>
    </source>
</evidence>
<feature type="compositionally biased region" description="Low complexity" evidence="11">
    <location>
        <begin position="220"/>
        <end position="232"/>
    </location>
</feature>
<dbReference type="GO" id="GO:0008270">
    <property type="term" value="F:zinc ion binding"/>
    <property type="evidence" value="ECO:0007669"/>
    <property type="project" value="UniProtKB-KW"/>
</dbReference>
<evidence type="ECO:0000256" key="9">
    <source>
        <dbReference type="ARBA" id="ARBA00022833"/>
    </source>
</evidence>